<evidence type="ECO:0000256" key="1">
    <source>
        <dbReference type="HAMAP-Rule" id="MF_00386"/>
    </source>
</evidence>
<dbReference type="EMBL" id="DTMZ01000063">
    <property type="protein sequence ID" value="HGD12990.1"/>
    <property type="molecule type" value="Genomic_DNA"/>
</dbReference>
<comment type="function">
    <text evidence="1">Could be involved in insertion of integral membrane proteins into the membrane.</text>
</comment>
<sequence>MTEIMRFLIRFYQWTLGTILPNSCRFSPSCSEYAYQAVTRFGWLKGCWLAIKRICRCHPLYPGGYDPLPEKFNYPKGWKNNEL</sequence>
<dbReference type="InterPro" id="IPR002696">
    <property type="entry name" value="Membr_insert_effic_factor_YidD"/>
</dbReference>
<gene>
    <name evidence="2" type="primary">yidD</name>
    <name evidence="2" type="ORF">ENX16_02785</name>
</gene>
<dbReference type="PANTHER" id="PTHR33383">
    <property type="entry name" value="MEMBRANE PROTEIN INSERTION EFFICIENCY FACTOR-RELATED"/>
    <property type="match status" value="1"/>
</dbReference>
<dbReference type="AlphaFoldDB" id="A0A7V3PT75"/>
<dbReference type="Pfam" id="PF01809">
    <property type="entry name" value="YidD"/>
    <property type="match status" value="1"/>
</dbReference>
<keyword evidence="1" id="KW-1003">Cell membrane</keyword>
<comment type="caution">
    <text evidence="2">The sequence shown here is derived from an EMBL/GenBank/DDBJ whole genome shotgun (WGS) entry which is preliminary data.</text>
</comment>
<protein>
    <recommendedName>
        <fullName evidence="1">Putative membrane protein insertion efficiency factor</fullName>
    </recommendedName>
</protein>
<proteinExistence type="inferred from homology"/>
<organism evidence="2">
    <name type="scientific">candidate division WOR-3 bacterium</name>
    <dbReference type="NCBI Taxonomy" id="2052148"/>
    <lineage>
        <taxon>Bacteria</taxon>
        <taxon>Bacteria division WOR-3</taxon>
    </lineage>
</organism>
<dbReference type="PANTHER" id="PTHR33383:SF1">
    <property type="entry name" value="MEMBRANE PROTEIN INSERTION EFFICIENCY FACTOR-RELATED"/>
    <property type="match status" value="1"/>
</dbReference>
<dbReference type="GO" id="GO:0005886">
    <property type="term" value="C:plasma membrane"/>
    <property type="evidence" value="ECO:0007669"/>
    <property type="project" value="UniProtKB-SubCell"/>
</dbReference>
<dbReference type="HAMAP" id="MF_00386">
    <property type="entry name" value="UPF0161_YidD"/>
    <property type="match status" value="1"/>
</dbReference>
<accession>A0A7V3PT75</accession>
<comment type="subcellular location">
    <subcellularLocation>
        <location evidence="1">Cell membrane</location>
        <topology evidence="1">Peripheral membrane protein</topology>
        <orientation evidence="1">Cytoplasmic side</orientation>
    </subcellularLocation>
</comment>
<reference evidence="2" key="1">
    <citation type="journal article" date="2020" name="mSystems">
        <title>Genome- and Community-Level Interaction Insights into Carbon Utilization and Element Cycling Functions of Hydrothermarchaeota in Hydrothermal Sediment.</title>
        <authorList>
            <person name="Zhou Z."/>
            <person name="Liu Y."/>
            <person name="Xu W."/>
            <person name="Pan J."/>
            <person name="Luo Z.H."/>
            <person name="Li M."/>
        </authorList>
    </citation>
    <scope>NUCLEOTIDE SEQUENCE [LARGE SCALE GENOMIC DNA]</scope>
    <source>
        <strain evidence="2">SpSt-914</strain>
    </source>
</reference>
<comment type="similarity">
    <text evidence="1">Belongs to the UPF0161 family.</text>
</comment>
<dbReference type="SMART" id="SM01234">
    <property type="entry name" value="Haemolytic"/>
    <property type="match status" value="1"/>
</dbReference>
<name>A0A7V3PT75_UNCW3</name>
<keyword evidence="1" id="KW-0472">Membrane</keyword>
<dbReference type="NCBIfam" id="TIGR00278">
    <property type="entry name" value="membrane protein insertion efficiency factor YidD"/>
    <property type="match status" value="1"/>
</dbReference>
<evidence type="ECO:0000313" key="2">
    <source>
        <dbReference type="EMBL" id="HGD12990.1"/>
    </source>
</evidence>